<dbReference type="OrthoDB" id="2751089at2759"/>
<protein>
    <submittedName>
        <fullName evidence="2">Uncharacterized protein</fullName>
    </submittedName>
</protein>
<gene>
    <name evidence="2" type="ORF">BN946_scf184580.g1</name>
</gene>
<reference evidence="2" key="1">
    <citation type="submission" date="2014-01" db="EMBL/GenBank/DDBJ databases">
        <title>The genome of the white-rot fungus Pycnoporus cinnabarinus: a basidiomycete model with a versatile arsenal for lignocellulosic biomass breakdown.</title>
        <authorList>
            <person name="Levasseur A."/>
            <person name="Lomascolo A."/>
            <person name="Ruiz-Duenas F.J."/>
            <person name="Uzan E."/>
            <person name="Piumi F."/>
            <person name="Kues U."/>
            <person name="Ram A.F.J."/>
            <person name="Murat C."/>
            <person name="Haon M."/>
            <person name="Benoit I."/>
            <person name="Arfi Y."/>
            <person name="Chevret D."/>
            <person name="Drula E."/>
            <person name="Kwon M.J."/>
            <person name="Gouret P."/>
            <person name="Lesage-Meessen L."/>
            <person name="Lombard V."/>
            <person name="Mariette J."/>
            <person name="Noirot C."/>
            <person name="Park J."/>
            <person name="Patyshakuliyeva A."/>
            <person name="Wieneger R.A.B."/>
            <person name="Wosten H.A.B."/>
            <person name="Martin F."/>
            <person name="Coutinho P.M."/>
            <person name="de Vries R."/>
            <person name="Martinez A.T."/>
            <person name="Klopp C."/>
            <person name="Pontarotti P."/>
            <person name="Henrissat B."/>
            <person name="Record E."/>
        </authorList>
    </citation>
    <scope>NUCLEOTIDE SEQUENCE [LARGE SCALE GENOMIC DNA]</scope>
    <source>
        <strain evidence="2">BRFM137</strain>
    </source>
</reference>
<name>A0A060T173_PYCCI</name>
<dbReference type="HOGENOM" id="CLU_1023567_0_0_1"/>
<sequence length="272" mass="29472">MATLLPISSAATSPLSLTTPGNIPKETIASAPSAGENFPPAVESVLGADTNANINNDASLATVVEVQIAIDRDVVMIAPEEANAAVDVEAIQEDDDDTNPSSEDTMRRFLAFANRDRASGSSLPALLAHLNSAVEAADDADTEVTDLLVSGIAGALREGEFIMTNMGASRSSPHMRPWSERETRAAVARFLEEDIRNAVTAVNYVNNDPDHPTPKEYALRDRLQQLSAYKRTGKQRLDTTATQGMTLEKLVREKKVSKSLSRKLFKYICERE</sequence>
<feature type="region of interest" description="Disordered" evidence="1">
    <location>
        <begin position="13"/>
        <end position="36"/>
    </location>
</feature>
<evidence type="ECO:0000313" key="2">
    <source>
        <dbReference type="EMBL" id="CDO78269.1"/>
    </source>
</evidence>
<organism evidence="2 3">
    <name type="scientific">Pycnoporus cinnabarinus</name>
    <name type="common">Cinnabar-red polypore</name>
    <name type="synonym">Trametes cinnabarina</name>
    <dbReference type="NCBI Taxonomy" id="5643"/>
    <lineage>
        <taxon>Eukaryota</taxon>
        <taxon>Fungi</taxon>
        <taxon>Dikarya</taxon>
        <taxon>Basidiomycota</taxon>
        <taxon>Agaricomycotina</taxon>
        <taxon>Agaricomycetes</taxon>
        <taxon>Polyporales</taxon>
        <taxon>Polyporaceae</taxon>
        <taxon>Trametes</taxon>
    </lineage>
</organism>
<evidence type="ECO:0000256" key="1">
    <source>
        <dbReference type="SAM" id="MobiDB-lite"/>
    </source>
</evidence>
<dbReference type="Proteomes" id="UP000029665">
    <property type="component" value="Unassembled WGS sequence"/>
</dbReference>
<accession>A0A060T173</accession>
<dbReference type="EMBL" id="CCBP010000772">
    <property type="protein sequence ID" value="CDO78269.1"/>
    <property type="molecule type" value="Genomic_DNA"/>
</dbReference>
<dbReference type="AlphaFoldDB" id="A0A060T173"/>
<evidence type="ECO:0000313" key="3">
    <source>
        <dbReference type="Proteomes" id="UP000029665"/>
    </source>
</evidence>
<keyword evidence="3" id="KW-1185">Reference proteome</keyword>
<proteinExistence type="predicted"/>
<comment type="caution">
    <text evidence="2">The sequence shown here is derived from an EMBL/GenBank/DDBJ whole genome shotgun (WGS) entry which is preliminary data.</text>
</comment>